<evidence type="ECO:0000259" key="14">
    <source>
        <dbReference type="Pfam" id="PF17039"/>
    </source>
</evidence>
<evidence type="ECO:0000256" key="3">
    <source>
        <dbReference type="ARBA" id="ARBA00008919"/>
    </source>
</evidence>
<dbReference type="GO" id="GO:0032580">
    <property type="term" value="C:Golgi cisterna membrane"/>
    <property type="evidence" value="ECO:0007669"/>
    <property type="project" value="UniProtKB-SubCell"/>
</dbReference>
<evidence type="ECO:0000256" key="9">
    <source>
        <dbReference type="ARBA" id="ARBA00023034"/>
    </source>
</evidence>
<name>A0A914WTT2_9BILA</name>
<dbReference type="Pfam" id="PF17039">
    <property type="entry name" value="Glyco_tran_10_N"/>
    <property type="match status" value="1"/>
</dbReference>
<organism evidence="15 16">
    <name type="scientific">Plectus sambesii</name>
    <dbReference type="NCBI Taxonomy" id="2011161"/>
    <lineage>
        <taxon>Eukaryota</taxon>
        <taxon>Metazoa</taxon>
        <taxon>Ecdysozoa</taxon>
        <taxon>Nematoda</taxon>
        <taxon>Chromadorea</taxon>
        <taxon>Plectida</taxon>
        <taxon>Plectina</taxon>
        <taxon>Plectoidea</taxon>
        <taxon>Plectidae</taxon>
        <taxon>Plectus</taxon>
    </lineage>
</organism>
<dbReference type="InterPro" id="IPR038577">
    <property type="entry name" value="GT10-like_C_sf"/>
</dbReference>
<dbReference type="EC" id="2.4.1.-" evidence="12"/>
<evidence type="ECO:0000256" key="4">
    <source>
        <dbReference type="ARBA" id="ARBA00022676"/>
    </source>
</evidence>
<evidence type="ECO:0000256" key="12">
    <source>
        <dbReference type="RuleBase" id="RU003832"/>
    </source>
</evidence>
<protein>
    <recommendedName>
        <fullName evidence="12">Fucosyltransferase</fullName>
        <ecNumber evidence="12">2.4.1.-</ecNumber>
    </recommendedName>
</protein>
<keyword evidence="9 12" id="KW-0333">Golgi apparatus</keyword>
<feature type="domain" description="Fucosyltransferase C-terminal" evidence="13">
    <location>
        <begin position="295"/>
        <end position="472"/>
    </location>
</feature>
<dbReference type="AlphaFoldDB" id="A0A914WTT2"/>
<sequence>MTGSWMKMCDGSMFFSGGNFTKNNTEASFPFVQITNESSWSNSVEALTYISNHFLGEFDWFITASEDTHVNIEKLRDFLLEFDKSDPHFFGYAWTGLLKTGHDGGYILSRPSLDWLVKEALQNQSLCSEKYSGSERIRSCLQHMGIYSGIDARVHGAFLPRNSFLNSSSWKTILTWNTLLNRDIALLAADHSLNCPVKCHLYSDKSYLDQADAVTFFVHPQDAGKLPTVRHPWQRYVFFNIESYATGEQLPKLPSLHNWSMTYQRDSDVRLDYYGQLLRHTQSAEEAKFVDQTARKKTKMIAWLVSNCHPPSQREKYVNKLHQFIPIDQFGGCPGSAKIPYSCPRNPKYYGYWCDSIPFTTDYRFYIAFENAVCRDYVTEKFFQALDRLMVPIVLRKADYLDIAPPNSYIAADQFASAKELANYLHYLANNIDEYLKYFDYRKTIKVAWHEEEMLADAYCRLCRMLHENRTSNEGSDMRIGWQQNTACVPGFADNIKSKQ</sequence>
<evidence type="ECO:0000313" key="16">
    <source>
        <dbReference type="WBParaSite" id="PSAMB.scaffold523size48024.g6516.t2"/>
    </source>
</evidence>
<evidence type="ECO:0000256" key="1">
    <source>
        <dbReference type="ARBA" id="ARBA00004447"/>
    </source>
</evidence>
<dbReference type="PANTHER" id="PTHR48438">
    <property type="entry name" value="ALPHA-(1,3)-FUCOSYLTRANSFERASE C-RELATED"/>
    <property type="match status" value="1"/>
</dbReference>
<dbReference type="Pfam" id="PF00852">
    <property type="entry name" value="Glyco_transf_10"/>
    <property type="match status" value="1"/>
</dbReference>
<reference evidence="16" key="1">
    <citation type="submission" date="2022-11" db="UniProtKB">
        <authorList>
            <consortium name="WormBaseParasite"/>
        </authorList>
    </citation>
    <scope>IDENTIFICATION</scope>
</reference>
<dbReference type="Gene3D" id="3.90.550.50">
    <property type="match status" value="1"/>
</dbReference>
<keyword evidence="15" id="KW-1185">Reference proteome</keyword>
<dbReference type="GO" id="GO:0008417">
    <property type="term" value="F:fucosyltransferase activity"/>
    <property type="evidence" value="ECO:0007669"/>
    <property type="project" value="InterPro"/>
</dbReference>
<dbReference type="SUPFAM" id="SSF53756">
    <property type="entry name" value="UDP-Glycosyltransferase/glycogen phosphorylase"/>
    <property type="match status" value="1"/>
</dbReference>
<evidence type="ECO:0000256" key="8">
    <source>
        <dbReference type="ARBA" id="ARBA00022989"/>
    </source>
</evidence>
<dbReference type="FunFam" id="3.40.50.11660:FF:000004">
    <property type="entry name" value="Glycoprotein 3-alpha-L-fucosyltransferase A"/>
    <property type="match status" value="1"/>
</dbReference>
<keyword evidence="10" id="KW-0472">Membrane</keyword>
<accession>A0A914WTT2</accession>
<evidence type="ECO:0000256" key="6">
    <source>
        <dbReference type="ARBA" id="ARBA00022692"/>
    </source>
</evidence>
<proteinExistence type="inferred from homology"/>
<evidence type="ECO:0000259" key="13">
    <source>
        <dbReference type="Pfam" id="PF00852"/>
    </source>
</evidence>
<dbReference type="WBParaSite" id="PSAMB.scaffold523size48024.g6516.t2">
    <property type="protein sequence ID" value="PSAMB.scaffold523size48024.g6516.t2"/>
    <property type="gene ID" value="PSAMB.scaffold523size48024.g6516"/>
</dbReference>
<keyword evidence="5 12" id="KW-0808">Transferase</keyword>
<keyword evidence="8" id="KW-1133">Transmembrane helix</keyword>
<evidence type="ECO:0000256" key="2">
    <source>
        <dbReference type="ARBA" id="ARBA00004922"/>
    </source>
</evidence>
<keyword evidence="6 12" id="KW-0812">Transmembrane</keyword>
<evidence type="ECO:0000256" key="11">
    <source>
        <dbReference type="ARBA" id="ARBA00023180"/>
    </source>
</evidence>
<keyword evidence="4 12" id="KW-0328">Glycosyltransferase</keyword>
<evidence type="ECO:0000256" key="7">
    <source>
        <dbReference type="ARBA" id="ARBA00022968"/>
    </source>
</evidence>
<dbReference type="InterPro" id="IPR001503">
    <property type="entry name" value="Glyco_trans_10"/>
</dbReference>
<evidence type="ECO:0000256" key="5">
    <source>
        <dbReference type="ARBA" id="ARBA00022679"/>
    </source>
</evidence>
<comment type="subcellular location">
    <subcellularLocation>
        <location evidence="1 12">Golgi apparatus</location>
        <location evidence="1 12">Golgi stack membrane</location>
        <topology evidence="1 12">Single-pass type II membrane protein</topology>
    </subcellularLocation>
</comment>
<feature type="domain" description="Fucosyltransferase N-terminal" evidence="14">
    <location>
        <begin position="171"/>
        <end position="273"/>
    </location>
</feature>
<keyword evidence="7" id="KW-0735">Signal-anchor</keyword>
<comment type="pathway">
    <text evidence="2">Protein modification; protein glycosylation.</text>
</comment>
<dbReference type="InterPro" id="IPR031481">
    <property type="entry name" value="Glyco_tran_10_N"/>
</dbReference>
<evidence type="ECO:0000313" key="15">
    <source>
        <dbReference type="Proteomes" id="UP000887566"/>
    </source>
</evidence>
<dbReference type="PANTHER" id="PTHR48438:SF1">
    <property type="entry name" value="ALPHA-(1,3)-FUCOSYLTRANSFERASE C-RELATED"/>
    <property type="match status" value="1"/>
</dbReference>
<keyword evidence="11" id="KW-0325">Glycoprotein</keyword>
<evidence type="ECO:0000256" key="10">
    <source>
        <dbReference type="ARBA" id="ARBA00023136"/>
    </source>
</evidence>
<dbReference type="Gene3D" id="3.40.50.11660">
    <property type="entry name" value="Glycosyl transferase family 10, C-terminal domain"/>
    <property type="match status" value="1"/>
</dbReference>
<dbReference type="InterPro" id="IPR055270">
    <property type="entry name" value="Glyco_tran_10_C"/>
</dbReference>
<comment type="similarity">
    <text evidence="3 12">Belongs to the glycosyltransferase 10 family.</text>
</comment>
<dbReference type="Proteomes" id="UP000887566">
    <property type="component" value="Unplaced"/>
</dbReference>